<keyword evidence="2" id="KW-0472">Membrane</keyword>
<feature type="transmembrane region" description="Helical" evidence="2">
    <location>
        <begin position="189"/>
        <end position="213"/>
    </location>
</feature>
<dbReference type="EMBL" id="CAACVJ010000556">
    <property type="protein sequence ID" value="VEP17405.1"/>
    <property type="molecule type" value="Genomic_DNA"/>
</dbReference>
<accession>A0A563W197</accession>
<keyword evidence="4" id="KW-1185">Reference proteome</keyword>
<feature type="region of interest" description="Disordered" evidence="1">
    <location>
        <begin position="104"/>
        <end position="128"/>
    </location>
</feature>
<evidence type="ECO:0000256" key="2">
    <source>
        <dbReference type="SAM" id="Phobius"/>
    </source>
</evidence>
<keyword evidence="2" id="KW-0812">Transmembrane</keyword>
<dbReference type="OrthoDB" id="560641at2"/>
<gene>
    <name evidence="3" type="ORF">H1P_60061</name>
</gene>
<evidence type="ECO:0000313" key="4">
    <source>
        <dbReference type="Proteomes" id="UP000320055"/>
    </source>
</evidence>
<protein>
    <submittedName>
        <fullName evidence="3">Uncharacterized protein</fullName>
    </submittedName>
</protein>
<sequence length="526" mass="60259">MRTYRTKVTVVTAFSLLGLSINHKEAIAANSFIDRYGSFAPDINLVDFMPKSELAKQIANPHNENLNTSEQGKIKREALIAKIDALGSAEPLKEQIEKEYNSFDNEANDSSSNLEKTEQSSDLTGIANADRINQNIEDRYDGLVETDSQKIDLFKANQLSKVPTNNFIKSILSKSSDTSTDPQDSLPKYLTAGIYLAIFGGGCLVLVLVLNAFSSSKNQVFFGFLGNIYGKEKVPDSAITLHNRTLKQITNFAKKAEKIDDEKFGNQEFMLYVKLKKQVDKGTQEYQQICQSIKYLEVAIAAQGSYLRIEQTELRYRSRKQQAFYQFVTDNITDDVDKSAFQDRVKRKLAEVIPLVNSQEGREALQTYTTEINKVSQHDLGLKLLSLFKKYQLEDFTILRKVSDLVEQVNAQDLLEDKNLMVLILENYDVLEKLAPILQIAEKDIQPEFFAKILQYMGLVRRHEKAFQKFQELIKVLQQWQKPFNSLKIIREQYPSSEYKLPKEFSEKIPGLNIYKKYEKYLNSDK</sequence>
<reference evidence="3 4" key="1">
    <citation type="submission" date="2019-01" db="EMBL/GenBank/DDBJ databases">
        <authorList>
            <person name="Brito A."/>
        </authorList>
    </citation>
    <scope>NUCLEOTIDE SEQUENCE [LARGE SCALE GENOMIC DNA]</scope>
    <source>
        <strain evidence="3">1</strain>
    </source>
</reference>
<keyword evidence="2" id="KW-1133">Transmembrane helix</keyword>
<feature type="compositionally biased region" description="Polar residues" evidence="1">
    <location>
        <begin position="104"/>
        <end position="114"/>
    </location>
</feature>
<dbReference type="RefSeq" id="WP_144863431.1">
    <property type="nucleotide sequence ID" value="NZ_LR213770.1"/>
</dbReference>
<evidence type="ECO:0000313" key="3">
    <source>
        <dbReference type="EMBL" id="VEP17405.1"/>
    </source>
</evidence>
<name>A0A563W197_9CYAN</name>
<dbReference type="AlphaFoldDB" id="A0A563W197"/>
<organism evidence="3 4">
    <name type="scientific">Hyella patelloides LEGE 07179</name>
    <dbReference type="NCBI Taxonomy" id="945734"/>
    <lineage>
        <taxon>Bacteria</taxon>
        <taxon>Bacillati</taxon>
        <taxon>Cyanobacteriota</taxon>
        <taxon>Cyanophyceae</taxon>
        <taxon>Pleurocapsales</taxon>
        <taxon>Hyellaceae</taxon>
        <taxon>Hyella</taxon>
    </lineage>
</organism>
<proteinExistence type="predicted"/>
<evidence type="ECO:0000256" key="1">
    <source>
        <dbReference type="SAM" id="MobiDB-lite"/>
    </source>
</evidence>
<dbReference type="Proteomes" id="UP000320055">
    <property type="component" value="Unassembled WGS sequence"/>
</dbReference>